<dbReference type="EMBL" id="AP011177">
    <property type="protein sequence ID" value="BAJ01172.1"/>
    <property type="molecule type" value="Genomic_DNA"/>
</dbReference>
<dbReference type="InterPro" id="IPR001227">
    <property type="entry name" value="Ac_transferase_dom_sf"/>
</dbReference>
<dbReference type="Gene3D" id="3.40.366.10">
    <property type="entry name" value="Malonyl-Coenzyme A Acyl Carrier Protein, domain 2"/>
    <property type="match status" value="1"/>
</dbReference>
<gene>
    <name evidence="2" type="primary">pfaB</name>
    <name evidence="2" type="ordered locus">SVI_1201</name>
</gene>
<dbReference type="InterPro" id="IPR052568">
    <property type="entry name" value="PKS-FAS_Synthase"/>
</dbReference>
<evidence type="ECO:0000313" key="2">
    <source>
        <dbReference type="EMBL" id="BAJ01172.1"/>
    </source>
</evidence>
<dbReference type="AlphaFoldDB" id="D4ZHM3"/>
<dbReference type="PANTHER" id="PTHR43074:SF1">
    <property type="entry name" value="BETA-KETOACYL SYNTHASE FAMILY PROTEIN-RELATED"/>
    <property type="match status" value="1"/>
</dbReference>
<reference evidence="3" key="1">
    <citation type="journal article" date="2010" name="Mol. Biosyst.">
        <title>Complete genome sequence and comparative analysis of Shewanella violacea, a psychrophilic and piezophilic bacterium from deep sea floor sediments.</title>
        <authorList>
            <person name="Aono E."/>
            <person name="Baba T."/>
            <person name="Ara T."/>
            <person name="Nishi T."/>
            <person name="Nakamichi T."/>
            <person name="Inamoto E."/>
            <person name="Toyonaga H."/>
            <person name="Hasegawa M."/>
            <person name="Takai Y."/>
            <person name="Okumura Y."/>
            <person name="Baba M."/>
            <person name="Tomita M."/>
            <person name="Kato C."/>
            <person name="Oshima T."/>
            <person name="Nakasone K."/>
            <person name="Mori H."/>
        </authorList>
    </citation>
    <scope>NUCLEOTIDE SEQUENCE [LARGE SCALE GENOMIC DNA]</scope>
    <source>
        <strain evidence="3">JCM 10179 / CIP 106290 / LMG 19151 / DSS12</strain>
    </source>
</reference>
<proteinExistence type="predicted"/>
<dbReference type="SUPFAM" id="SSF52151">
    <property type="entry name" value="FabD/lysophospholipase-like"/>
    <property type="match status" value="1"/>
</dbReference>
<sequence>MNQTLNAAQQQAPQKVAMPLRIALLVLPSTKLSYDSPSANPLEVLLPELYQSGLLSSKKGASKEGTSEQIVNIEVDDFEANLKATIQAIDEGKLVQLSTSSQSLLMMPSLKAAQLRIHPHAQLAAIQQGNTGVQQTMALALAQAKRDSATVSKIENLHDLDSQQKFAAVHQLITELASRTSIRNEVNEGVELGPKQAKSHYWFTPNHQARVTAVNFSHSVNNIAADKQANTSFIITQGTGFIAPKSIVDDKRLQFVLSGDTQTQLLTALHGLNQALQAKPGSVLSVMRDNLIAFEQTNACYAITLQASSVAAMQLELSAMIEALPKVMSQDGQNSSQYKTPAGSYFTAKPLGNVETAGLTFVYPGVGTVYADMFSELHRYFPSLYSRLEREGDLKSMLQADDIYHLDAKVAPAMPLGDLAIAGVGSSYLLTQLLMQEFNITPDFALGYSMGEASMWASLGVWNDPHALIEKTQHDPLFTSAISGQLTAVRKAWQLSNDDADIVWNSFVVRSPSEPIETLLPEFPRAYLAIIQGDTCVIAGCETQCRELLTKMKKRGIAANRVTAMHTSPAMEEHGNVIEFYTQPLREELPQDIKFISAASLLAGDRRDKAVNEAGVIDSTMIAKSIADTFCNTLNFTALIHSAQRQGAKLFVELGADRQNSTLIDKIAKLDRSCGAEASSYSCCTVPVNAKGGDDITSLLKALGQLISHRVPLSLQPLIDGLNREIALLELNSRGQTTLDGSISSEPDANKLLKGEV</sequence>
<dbReference type="Gene3D" id="3.30.70.250">
    <property type="entry name" value="Malonyl-CoA ACP transacylase, ACP-binding"/>
    <property type="match status" value="1"/>
</dbReference>
<accession>D4ZHM3</accession>
<dbReference type="Gene3D" id="3.30.70.3290">
    <property type="match status" value="1"/>
</dbReference>
<dbReference type="InterPro" id="IPR014181">
    <property type="entry name" value="Omega3_polyunsat_FA_synth-like"/>
</dbReference>
<dbReference type="KEGG" id="svo:SVI_1201"/>
<protein>
    <submittedName>
        <fullName evidence="2">Omega-3 polyunsaturated fatty acid synthase PfaB</fullName>
    </submittedName>
</protein>
<dbReference type="RefSeq" id="WP_013050483.1">
    <property type="nucleotide sequence ID" value="NC_014012.1"/>
</dbReference>
<evidence type="ECO:0000259" key="1">
    <source>
        <dbReference type="SMART" id="SM00827"/>
    </source>
</evidence>
<evidence type="ECO:0000313" key="3">
    <source>
        <dbReference type="Proteomes" id="UP000002350"/>
    </source>
</evidence>
<feature type="domain" description="Malonyl-CoA:ACP transacylase (MAT)" evidence="1">
    <location>
        <begin position="362"/>
        <end position="693"/>
    </location>
</feature>
<organism evidence="2 3">
    <name type="scientific">Shewanella violacea (strain JCM 10179 / CIP 106290 / LMG 19151 / DSS12)</name>
    <dbReference type="NCBI Taxonomy" id="637905"/>
    <lineage>
        <taxon>Bacteria</taxon>
        <taxon>Pseudomonadati</taxon>
        <taxon>Pseudomonadota</taxon>
        <taxon>Gammaproteobacteria</taxon>
        <taxon>Alteromonadales</taxon>
        <taxon>Shewanellaceae</taxon>
        <taxon>Shewanella</taxon>
    </lineage>
</organism>
<keyword evidence="3" id="KW-1185">Reference proteome</keyword>
<dbReference type="GO" id="GO:0016740">
    <property type="term" value="F:transferase activity"/>
    <property type="evidence" value="ECO:0007669"/>
    <property type="project" value="InterPro"/>
</dbReference>
<name>D4ZHM3_SHEVD</name>
<dbReference type="InterPro" id="IPR014043">
    <property type="entry name" value="Acyl_transferase_dom"/>
</dbReference>
<dbReference type="STRING" id="637905.SVI_1201"/>
<dbReference type="NCBIfam" id="TIGR02816">
    <property type="entry name" value="pfaB_fam"/>
    <property type="match status" value="1"/>
</dbReference>
<dbReference type="PANTHER" id="PTHR43074">
    <property type="entry name" value="OMEGA-3 POLYUNSATURATED FATTY ACID SYNTHASE PFAB-RELATED"/>
    <property type="match status" value="1"/>
</dbReference>
<dbReference type="HOGENOM" id="CLU_367965_0_0_6"/>
<dbReference type="InterPro" id="IPR016035">
    <property type="entry name" value="Acyl_Trfase/lysoPLipase"/>
</dbReference>
<dbReference type="Proteomes" id="UP000002350">
    <property type="component" value="Chromosome"/>
</dbReference>
<dbReference type="eggNOG" id="COG3321">
    <property type="taxonomic scope" value="Bacteria"/>
</dbReference>
<dbReference type="SMART" id="SM00827">
    <property type="entry name" value="PKS_AT"/>
    <property type="match status" value="1"/>
</dbReference>